<reference evidence="3" key="2">
    <citation type="submission" date="2023-07" db="EMBL/GenBank/DDBJ databases">
        <authorList>
            <person name="Sun H."/>
        </authorList>
    </citation>
    <scope>NUCLEOTIDE SEQUENCE</scope>
    <source>
        <strain evidence="3">05753</strain>
    </source>
</reference>
<organism evidence="3 4">
    <name type="scientific">Rhizobium oryzicola</name>
    <dbReference type="NCBI Taxonomy" id="1232668"/>
    <lineage>
        <taxon>Bacteria</taxon>
        <taxon>Pseudomonadati</taxon>
        <taxon>Pseudomonadota</taxon>
        <taxon>Alphaproteobacteria</taxon>
        <taxon>Hyphomicrobiales</taxon>
        <taxon>Rhizobiaceae</taxon>
        <taxon>Rhizobium/Agrobacterium group</taxon>
        <taxon>Rhizobium</taxon>
    </lineage>
</organism>
<dbReference type="Proteomes" id="UP001169006">
    <property type="component" value="Unassembled WGS sequence"/>
</dbReference>
<gene>
    <name evidence="3" type="ORF">Q2T52_17385</name>
</gene>
<dbReference type="PROSITE" id="PS51257">
    <property type="entry name" value="PROKAR_LIPOPROTEIN"/>
    <property type="match status" value="1"/>
</dbReference>
<name>A0ABT8SZR3_9HYPH</name>
<feature type="signal peptide" evidence="2">
    <location>
        <begin position="1"/>
        <end position="29"/>
    </location>
</feature>
<keyword evidence="4" id="KW-1185">Reference proteome</keyword>
<comment type="caution">
    <text evidence="3">The sequence shown here is derived from an EMBL/GenBank/DDBJ whole genome shotgun (WGS) entry which is preliminary data.</text>
</comment>
<proteinExistence type="predicted"/>
<accession>A0ABT8SZR3</accession>
<sequence length="129" mass="13679">MLMSGRLLLWMGAVAMPLALSGCSSDTFALTGRPTTAPQATVVGPQPAPTPKPITKLSTGEYPSVGRPLTAANTQIADQDFDSTEAKLTRLANQRKSGAITEAEYKRRIAALRQLGSEHAADAEREIAK</sequence>
<evidence type="ECO:0000256" key="1">
    <source>
        <dbReference type="SAM" id="MobiDB-lite"/>
    </source>
</evidence>
<feature type="chain" id="PRO_5046352146" evidence="2">
    <location>
        <begin position="30"/>
        <end position="129"/>
    </location>
</feature>
<dbReference type="RefSeq" id="WP_302078062.1">
    <property type="nucleotide sequence ID" value="NZ_JAUKWQ010000005.1"/>
</dbReference>
<feature type="region of interest" description="Disordered" evidence="1">
    <location>
        <begin position="36"/>
        <end position="62"/>
    </location>
</feature>
<protein>
    <submittedName>
        <fullName evidence="3">SHOCT domain-containing protein</fullName>
    </submittedName>
</protein>
<evidence type="ECO:0000256" key="2">
    <source>
        <dbReference type="SAM" id="SignalP"/>
    </source>
</evidence>
<reference evidence="3" key="1">
    <citation type="journal article" date="2015" name="Int. J. Syst. Evol. Microbiol.">
        <title>Rhizobium oryzicola sp. nov., potential plant-growth-promoting endophytic bacteria isolated from rice roots.</title>
        <authorList>
            <person name="Zhang X.X."/>
            <person name="Gao J.S."/>
            <person name="Cao Y.H."/>
            <person name="Sheirdil R.A."/>
            <person name="Wang X.C."/>
            <person name="Zhang L."/>
        </authorList>
    </citation>
    <scope>NUCLEOTIDE SEQUENCE</scope>
    <source>
        <strain evidence="3">05753</strain>
    </source>
</reference>
<evidence type="ECO:0000313" key="3">
    <source>
        <dbReference type="EMBL" id="MDO1583857.1"/>
    </source>
</evidence>
<evidence type="ECO:0000313" key="4">
    <source>
        <dbReference type="Proteomes" id="UP001169006"/>
    </source>
</evidence>
<keyword evidence="2" id="KW-0732">Signal</keyword>
<dbReference type="EMBL" id="JAUKWQ010000005">
    <property type="protein sequence ID" value="MDO1583857.1"/>
    <property type="molecule type" value="Genomic_DNA"/>
</dbReference>